<name>A0A1J5TA19_9ZZZZ</name>
<dbReference type="AlphaFoldDB" id="A0A1J5TA19"/>
<evidence type="ECO:0000313" key="1">
    <source>
        <dbReference type="EMBL" id="OIR08990.1"/>
    </source>
</evidence>
<reference evidence="1" key="1">
    <citation type="submission" date="2016-10" db="EMBL/GenBank/DDBJ databases">
        <title>Sequence of Gallionella enrichment culture.</title>
        <authorList>
            <person name="Poehlein A."/>
            <person name="Muehling M."/>
            <person name="Daniel R."/>
        </authorList>
    </citation>
    <scope>NUCLEOTIDE SEQUENCE</scope>
</reference>
<sequence>MKRKRLLVAVCLICIAGSSSGETVQSYCDTMASNALKMYSDLTSSQFRSGEVTYNQLTENYRRQTSLFGSNLNLELLNQINAQKDEVSEQDVINWIYKRCESDYDNYQRWWRANSRGRPSDILAPAF</sequence>
<comment type="caution">
    <text evidence="1">The sequence shown here is derived from an EMBL/GenBank/DDBJ whole genome shotgun (WGS) entry which is preliminary data.</text>
</comment>
<protein>
    <submittedName>
        <fullName evidence="1">Uncharacterized protein</fullName>
    </submittedName>
</protein>
<accession>A0A1J5TA19</accession>
<dbReference type="EMBL" id="MLJW01000029">
    <property type="protein sequence ID" value="OIR08990.1"/>
    <property type="molecule type" value="Genomic_DNA"/>
</dbReference>
<proteinExistence type="predicted"/>
<gene>
    <name evidence="1" type="ORF">GALL_89850</name>
</gene>
<organism evidence="1">
    <name type="scientific">mine drainage metagenome</name>
    <dbReference type="NCBI Taxonomy" id="410659"/>
    <lineage>
        <taxon>unclassified sequences</taxon>
        <taxon>metagenomes</taxon>
        <taxon>ecological metagenomes</taxon>
    </lineage>
</organism>